<name>A0A2P2LY47_RHIMU</name>
<accession>A0A2P2LY47</accession>
<dbReference type="EMBL" id="GGEC01042407">
    <property type="protein sequence ID" value="MBX22891.1"/>
    <property type="molecule type" value="Transcribed_RNA"/>
</dbReference>
<protein>
    <submittedName>
        <fullName evidence="1">Uncharacterized protein LOC103501503 isoform X2</fullName>
    </submittedName>
</protein>
<reference evidence="1" key="1">
    <citation type="submission" date="2018-02" db="EMBL/GenBank/DDBJ databases">
        <title>Rhizophora mucronata_Transcriptome.</title>
        <authorList>
            <person name="Meera S.P."/>
            <person name="Sreeshan A."/>
            <person name="Augustine A."/>
        </authorList>
    </citation>
    <scope>NUCLEOTIDE SEQUENCE</scope>
    <source>
        <tissue evidence="1">Leaf</tissue>
    </source>
</reference>
<sequence>MSPTRATSALAWLETTNSFGIIHILHFSRRSYATRWTVYLRLWNQCNLQPKLKNDRAMLVQNDGTG</sequence>
<dbReference type="AlphaFoldDB" id="A0A2P2LY47"/>
<proteinExistence type="predicted"/>
<organism evidence="1">
    <name type="scientific">Rhizophora mucronata</name>
    <name type="common">Asiatic mangrove</name>
    <dbReference type="NCBI Taxonomy" id="61149"/>
    <lineage>
        <taxon>Eukaryota</taxon>
        <taxon>Viridiplantae</taxon>
        <taxon>Streptophyta</taxon>
        <taxon>Embryophyta</taxon>
        <taxon>Tracheophyta</taxon>
        <taxon>Spermatophyta</taxon>
        <taxon>Magnoliopsida</taxon>
        <taxon>eudicotyledons</taxon>
        <taxon>Gunneridae</taxon>
        <taxon>Pentapetalae</taxon>
        <taxon>rosids</taxon>
        <taxon>fabids</taxon>
        <taxon>Malpighiales</taxon>
        <taxon>Rhizophoraceae</taxon>
        <taxon>Rhizophora</taxon>
    </lineage>
</organism>
<evidence type="ECO:0000313" key="1">
    <source>
        <dbReference type="EMBL" id="MBX22891.1"/>
    </source>
</evidence>